<dbReference type="RefSeq" id="WP_126423682.1">
    <property type="nucleotide sequence ID" value="NZ_AP018828.1"/>
</dbReference>
<dbReference type="SUPFAM" id="SSF53335">
    <property type="entry name" value="S-adenosyl-L-methionine-dependent methyltransferases"/>
    <property type="match status" value="1"/>
</dbReference>
<dbReference type="Pfam" id="PF13489">
    <property type="entry name" value="Methyltransf_23"/>
    <property type="match status" value="1"/>
</dbReference>
<sequence length="230" mass="25953">MSDAAHALKNRYFDRRNAQLRQSAGPDRAAQGEREWRTLETLTRLSGYGDVMQPSTGRVVDAGCGDRYLESGAAARGFAYQGYDIDTLNFESDAFPLEAQSLDLFVSLAVIEHLRDPGLFLSEALRLLRPGGAVVISTPNFQQDFRNFYNDPTHVKPYTPHSLALVLKLAGFADVQVYPGLRCKPDWYYQGNNRFWKARYLLPFRGDNRLAPDWLKGRATSMFAIGRKPL</sequence>
<reference evidence="2" key="2">
    <citation type="journal article" date="2017" name="Plant Physiol. Biochem.">
        <title>Differential oxidative and antioxidative response of duckweed Lemna minor toward plant growth promoting/inhibiting bacteria.</title>
        <authorList>
            <person name="Ishizawa H."/>
            <person name="Kuroda M."/>
            <person name="Morikawa M."/>
            <person name="Ike M."/>
        </authorList>
    </citation>
    <scope>NUCLEOTIDE SEQUENCE [LARGE SCALE GENOMIC DNA]</scope>
    <source>
        <strain evidence="2">M6</strain>
    </source>
</reference>
<dbReference type="InterPro" id="IPR029063">
    <property type="entry name" value="SAM-dependent_MTases_sf"/>
</dbReference>
<proteinExistence type="predicted"/>
<accession>A0A3G9GBR1</accession>
<evidence type="ECO:0000313" key="1">
    <source>
        <dbReference type="EMBL" id="BBF82059.1"/>
    </source>
</evidence>
<dbReference type="OrthoDB" id="7170933at2"/>
<protein>
    <recommendedName>
        <fullName evidence="3">Methyltransferase type 11</fullName>
    </recommendedName>
</protein>
<dbReference type="AlphaFoldDB" id="A0A3G9GBR1"/>
<dbReference type="PANTHER" id="PTHR43861:SF6">
    <property type="entry name" value="METHYLTRANSFERASE TYPE 11"/>
    <property type="match status" value="1"/>
</dbReference>
<evidence type="ECO:0008006" key="3">
    <source>
        <dbReference type="Google" id="ProtNLM"/>
    </source>
</evidence>
<reference evidence="2" key="1">
    <citation type="journal article" date="2017" name="Biotechnol. Biofuels">
        <title>Evaluation of environmental bacterial communities as a factor affecting the growth of duckweed Lemna minor.</title>
        <authorList>
            <person name="Ishizawa H."/>
            <person name="Kuroda M."/>
            <person name="Morikawa M."/>
            <person name="Ike M."/>
        </authorList>
    </citation>
    <scope>NUCLEOTIDE SEQUENCE [LARGE SCALE GENOMIC DNA]</scope>
    <source>
        <strain evidence="2">M6</strain>
    </source>
</reference>
<gene>
    <name evidence="1" type="ORF">EM6_2680</name>
</gene>
<dbReference type="EMBL" id="AP018828">
    <property type="protein sequence ID" value="BBF82059.1"/>
    <property type="molecule type" value="Genomic_DNA"/>
</dbReference>
<evidence type="ECO:0000313" key="2">
    <source>
        <dbReference type="Proteomes" id="UP000278756"/>
    </source>
</evidence>
<dbReference type="Proteomes" id="UP000278756">
    <property type="component" value="Chromosome 2"/>
</dbReference>
<name>A0A3G9GBR1_9CAUL</name>
<dbReference type="CDD" id="cd02440">
    <property type="entry name" value="AdoMet_MTases"/>
    <property type="match status" value="1"/>
</dbReference>
<dbReference type="PANTHER" id="PTHR43861">
    <property type="entry name" value="TRANS-ACONITATE 2-METHYLTRANSFERASE-RELATED"/>
    <property type="match status" value="1"/>
</dbReference>
<organism evidence="1 2">
    <name type="scientific">Asticcacaulis excentricus</name>
    <dbReference type="NCBI Taxonomy" id="78587"/>
    <lineage>
        <taxon>Bacteria</taxon>
        <taxon>Pseudomonadati</taxon>
        <taxon>Pseudomonadota</taxon>
        <taxon>Alphaproteobacteria</taxon>
        <taxon>Caulobacterales</taxon>
        <taxon>Caulobacteraceae</taxon>
        <taxon>Asticcacaulis</taxon>
    </lineage>
</organism>
<dbReference type="Gene3D" id="3.40.50.150">
    <property type="entry name" value="Vaccinia Virus protein VP39"/>
    <property type="match status" value="1"/>
</dbReference>